<protein>
    <recommendedName>
        <fullName evidence="2">2EXR domain-containing protein</fullName>
    </recommendedName>
</protein>
<gene>
    <name evidence="3" type="ORF">FZEAL_756</name>
</gene>
<keyword evidence="4" id="KW-1185">Reference proteome</keyword>
<feature type="compositionally biased region" description="Acidic residues" evidence="1">
    <location>
        <begin position="351"/>
        <end position="382"/>
    </location>
</feature>
<dbReference type="EMBL" id="JABEYC010000040">
    <property type="protein sequence ID" value="KAF4983964.1"/>
    <property type="molecule type" value="Genomic_DNA"/>
</dbReference>
<feature type="compositionally biased region" description="Acidic residues" evidence="1">
    <location>
        <begin position="507"/>
        <end position="516"/>
    </location>
</feature>
<dbReference type="Proteomes" id="UP000635477">
    <property type="component" value="Unassembled WGS sequence"/>
</dbReference>
<feature type="region of interest" description="Disordered" evidence="1">
    <location>
        <begin position="349"/>
        <end position="382"/>
    </location>
</feature>
<feature type="region of interest" description="Disordered" evidence="1">
    <location>
        <begin position="1"/>
        <end position="69"/>
    </location>
</feature>
<accession>A0A8H4UU53</accession>
<evidence type="ECO:0000313" key="3">
    <source>
        <dbReference type="EMBL" id="KAF4983964.1"/>
    </source>
</evidence>
<feature type="compositionally biased region" description="Acidic residues" evidence="1">
    <location>
        <begin position="580"/>
        <end position="591"/>
    </location>
</feature>
<feature type="compositionally biased region" description="Acidic residues" evidence="1">
    <location>
        <begin position="599"/>
        <end position="608"/>
    </location>
</feature>
<proteinExistence type="predicted"/>
<feature type="compositionally biased region" description="Acidic residues" evidence="1">
    <location>
        <begin position="48"/>
        <end position="62"/>
    </location>
</feature>
<feature type="compositionally biased region" description="Acidic residues" evidence="1">
    <location>
        <begin position="1"/>
        <end position="10"/>
    </location>
</feature>
<dbReference type="Pfam" id="PF20150">
    <property type="entry name" value="2EXR"/>
    <property type="match status" value="1"/>
</dbReference>
<comment type="caution">
    <text evidence="3">The sequence shown here is derived from an EMBL/GenBank/DDBJ whole genome shotgun (WGS) entry which is preliminary data.</text>
</comment>
<dbReference type="InterPro" id="IPR045518">
    <property type="entry name" value="2EXR"/>
</dbReference>
<name>A0A8H4UU53_9HYPO</name>
<organism evidence="3 4">
    <name type="scientific">Fusarium zealandicum</name>
    <dbReference type="NCBI Taxonomy" id="1053134"/>
    <lineage>
        <taxon>Eukaryota</taxon>
        <taxon>Fungi</taxon>
        <taxon>Dikarya</taxon>
        <taxon>Ascomycota</taxon>
        <taxon>Pezizomycotina</taxon>
        <taxon>Sordariomycetes</taxon>
        <taxon>Hypocreomycetidae</taxon>
        <taxon>Hypocreales</taxon>
        <taxon>Nectriaceae</taxon>
        <taxon>Fusarium</taxon>
        <taxon>Fusarium staphyleae species complex</taxon>
    </lineage>
</organism>
<feature type="compositionally biased region" description="Basic and acidic residues" evidence="1">
    <location>
        <begin position="564"/>
        <end position="575"/>
    </location>
</feature>
<feature type="compositionally biased region" description="Acidic residues" evidence="1">
    <location>
        <begin position="456"/>
        <end position="466"/>
    </location>
</feature>
<feature type="compositionally biased region" description="Acidic residues" evidence="1">
    <location>
        <begin position="618"/>
        <end position="633"/>
    </location>
</feature>
<evidence type="ECO:0000259" key="2">
    <source>
        <dbReference type="Pfam" id="PF20150"/>
    </source>
</evidence>
<dbReference type="OrthoDB" id="3501032at2759"/>
<dbReference type="AlphaFoldDB" id="A0A8H4UU53"/>
<feature type="region of interest" description="Disordered" evidence="1">
    <location>
        <begin position="396"/>
        <end position="633"/>
    </location>
</feature>
<reference evidence="3" key="1">
    <citation type="journal article" date="2020" name="BMC Genomics">
        <title>Correction to: Identification and distribution of gene clusters required for synthesis of sphingolipid metabolism inhibitors in diverse species of the filamentous fungus Fusarium.</title>
        <authorList>
            <person name="Kim H.S."/>
            <person name="Lohmar J.M."/>
            <person name="Busman M."/>
            <person name="Brown D.W."/>
            <person name="Naumann T.A."/>
            <person name="Divon H.H."/>
            <person name="Lysoe E."/>
            <person name="Uhlig S."/>
            <person name="Proctor R.H."/>
        </authorList>
    </citation>
    <scope>NUCLEOTIDE SEQUENCE</scope>
    <source>
        <strain evidence="3">NRRL 22465</strain>
    </source>
</reference>
<feature type="domain" description="2EXR" evidence="2">
    <location>
        <begin position="73"/>
        <end position="182"/>
    </location>
</feature>
<feature type="compositionally biased region" description="Acidic residues" evidence="1">
    <location>
        <begin position="538"/>
        <end position="557"/>
    </location>
</feature>
<evidence type="ECO:0000256" key="1">
    <source>
        <dbReference type="SAM" id="MobiDB-lite"/>
    </source>
</evidence>
<reference evidence="3" key="2">
    <citation type="submission" date="2020-05" db="EMBL/GenBank/DDBJ databases">
        <authorList>
            <person name="Kim H.-S."/>
            <person name="Proctor R.H."/>
            <person name="Brown D.W."/>
        </authorList>
    </citation>
    <scope>NUCLEOTIDE SEQUENCE</scope>
    <source>
        <strain evidence="3">NRRL 22465</strain>
    </source>
</reference>
<feature type="compositionally biased region" description="Acidic residues" evidence="1">
    <location>
        <begin position="19"/>
        <end position="33"/>
    </location>
</feature>
<sequence>MADSPSDDESVEHRHVEADEVDSQEESDDESSDASDGGGLLDTMAAEGSDEESSDASSEGDGDGSQISTSDLFPQFARLPIELRQRIWELFCPELQARQRVLSFTMTYGTARYQNPSWPADAKVWTVHDGLALEDQTKTIRTVFAVHQESRAMALRAYPHSLSMDAGSGDAIVAFNGDSDVVFLNGPTGPGFHVFQLSGFAEVIKHVALDSWEALDDVAGSTFCPFIEKFAKLEALYIAQPSRHTKASRMAWCVSDHINRYEAETFEKEPGYGEDLRFLYCWPDLRNHPDYAKFEIPRGPLDLLPEPIDESLRQKGAKAWPMIVFEFERGAAQFASLRDLVALGPIAADDSAWDDDDDDESSANDEANEEDESGTDLDQYESDGIDDAEIVETYDSSDGEGISLGGGSMAPPRPDVDAASDDGSGAQFSSPEPEPEPEQPELAPLPRGRKRRVVSDSDDESDDDDVQPSFKRARVEPIVLSDSENESEPVQSRDRSQTQRATHVVISDDEDEDEDASERGGSVKHGADVNAEESGASSDEESDGSEDGDDVSEEEEEPPTRMSLAERLRLTREENPVGDSGDEGDNSDEDDRSSRTADVESEDDDEDLGNPFMLNMADESDGEGEPGYYEEDD</sequence>
<evidence type="ECO:0000313" key="4">
    <source>
        <dbReference type="Proteomes" id="UP000635477"/>
    </source>
</evidence>